<accession>A0A5N6W146</accession>
<organism evidence="1 2">
    <name type="scientific">Aspergillus transmontanensis</name>
    <dbReference type="NCBI Taxonomy" id="1034304"/>
    <lineage>
        <taxon>Eukaryota</taxon>
        <taxon>Fungi</taxon>
        <taxon>Dikarya</taxon>
        <taxon>Ascomycota</taxon>
        <taxon>Pezizomycotina</taxon>
        <taxon>Eurotiomycetes</taxon>
        <taxon>Eurotiomycetidae</taxon>
        <taxon>Eurotiales</taxon>
        <taxon>Aspergillaceae</taxon>
        <taxon>Aspergillus</taxon>
        <taxon>Aspergillus subgen. Circumdati</taxon>
    </lineage>
</organism>
<reference evidence="2" key="1">
    <citation type="submission" date="2019-04" db="EMBL/GenBank/DDBJ databases">
        <title>Friends and foes A comparative genomics studyof 23 Aspergillus species from section Flavi.</title>
        <authorList>
            <consortium name="DOE Joint Genome Institute"/>
            <person name="Kjaerbolling I."/>
            <person name="Vesth T."/>
            <person name="Frisvad J.C."/>
            <person name="Nybo J.L."/>
            <person name="Theobald S."/>
            <person name="Kildgaard S."/>
            <person name="Isbrandt T."/>
            <person name="Kuo A."/>
            <person name="Sato A."/>
            <person name="Lyhne E.K."/>
            <person name="Kogle M.E."/>
            <person name="Wiebenga A."/>
            <person name="Kun R.S."/>
            <person name="Lubbers R.J."/>
            <person name="Makela M.R."/>
            <person name="Barry K."/>
            <person name="Chovatia M."/>
            <person name="Clum A."/>
            <person name="Daum C."/>
            <person name="Haridas S."/>
            <person name="He G."/>
            <person name="LaButti K."/>
            <person name="Lipzen A."/>
            <person name="Mondo S."/>
            <person name="Riley R."/>
            <person name="Salamov A."/>
            <person name="Simmons B.A."/>
            <person name="Magnuson J.K."/>
            <person name="Henrissat B."/>
            <person name="Mortensen U.H."/>
            <person name="Larsen T.O."/>
            <person name="Devries R.P."/>
            <person name="Grigoriev I.V."/>
            <person name="Machida M."/>
            <person name="Baker S.E."/>
            <person name="Andersen M.R."/>
        </authorList>
    </citation>
    <scope>NUCLEOTIDE SEQUENCE [LARGE SCALE GENOMIC DNA]</scope>
    <source>
        <strain evidence="2">CBS 130015</strain>
    </source>
</reference>
<dbReference type="EMBL" id="ML738328">
    <property type="protein sequence ID" value="KAE8313110.1"/>
    <property type="molecule type" value="Genomic_DNA"/>
</dbReference>
<dbReference type="AlphaFoldDB" id="A0A5N6W146"/>
<gene>
    <name evidence="1" type="ORF">BDV41DRAFT_537561</name>
</gene>
<evidence type="ECO:0000313" key="2">
    <source>
        <dbReference type="Proteomes" id="UP000325433"/>
    </source>
</evidence>
<dbReference type="Proteomes" id="UP000325433">
    <property type="component" value="Unassembled WGS sequence"/>
</dbReference>
<sequence length="76" mass="8366">MQRQSTLPPLSKLPARALASFAIYSQPQVVSPLTFQAMRAGQAPMVLIKMVERGETVRMLEMFGSVSNPFQGKILS</sequence>
<evidence type="ECO:0000313" key="1">
    <source>
        <dbReference type="EMBL" id="KAE8313110.1"/>
    </source>
</evidence>
<keyword evidence="2" id="KW-1185">Reference proteome</keyword>
<name>A0A5N6W146_9EURO</name>
<proteinExistence type="predicted"/>
<protein>
    <submittedName>
        <fullName evidence="1">Uncharacterized protein</fullName>
    </submittedName>
</protein>